<dbReference type="InterPro" id="IPR052021">
    <property type="entry name" value="Type-I_RS_S_subunit"/>
</dbReference>
<protein>
    <submittedName>
        <fullName evidence="5">Type I restriction endonuclease subunit S</fullName>
    </submittedName>
</protein>
<dbReference type="OrthoDB" id="3197085at2"/>
<keyword evidence="5" id="KW-0378">Hydrolase</keyword>
<feature type="domain" description="Type I restriction modification DNA specificity" evidence="4">
    <location>
        <begin position="1"/>
        <end position="170"/>
    </location>
</feature>
<dbReference type="Pfam" id="PF01420">
    <property type="entry name" value="Methylase_S"/>
    <property type="match status" value="1"/>
</dbReference>
<dbReference type="GO" id="GO:0004519">
    <property type="term" value="F:endonuclease activity"/>
    <property type="evidence" value="ECO:0007669"/>
    <property type="project" value="UniProtKB-KW"/>
</dbReference>
<evidence type="ECO:0000259" key="4">
    <source>
        <dbReference type="Pfam" id="PF01420"/>
    </source>
</evidence>
<dbReference type="InterPro" id="IPR044946">
    <property type="entry name" value="Restrct_endonuc_typeI_TRD_sf"/>
</dbReference>
<dbReference type="GO" id="GO:0003677">
    <property type="term" value="F:DNA binding"/>
    <property type="evidence" value="ECO:0007669"/>
    <property type="project" value="UniProtKB-KW"/>
</dbReference>
<dbReference type="EMBL" id="CP022753">
    <property type="protein sequence ID" value="ASU85808.1"/>
    <property type="molecule type" value="Genomic_DNA"/>
</dbReference>
<evidence type="ECO:0000313" key="5">
    <source>
        <dbReference type="EMBL" id="ASU85808.1"/>
    </source>
</evidence>
<dbReference type="RefSeq" id="WP_017618477.1">
    <property type="nucleotide sequence ID" value="NZ_ANBG01000167.1"/>
</dbReference>
<evidence type="ECO:0000313" key="6">
    <source>
        <dbReference type="Proteomes" id="UP000215005"/>
    </source>
</evidence>
<evidence type="ECO:0000256" key="2">
    <source>
        <dbReference type="ARBA" id="ARBA00022747"/>
    </source>
</evidence>
<dbReference type="REBASE" id="216530">
    <property type="entry name" value="S.Ngi90087ORF26075P"/>
</dbReference>
<comment type="similarity">
    <text evidence="1">Belongs to the type-I restriction system S methylase family.</text>
</comment>
<reference evidence="5 6" key="1">
    <citation type="submission" date="2017-08" db="EMBL/GenBank/DDBJ databases">
        <title>The complete genome sequence of Nocardiopsis gilva YIM 90087.</title>
        <authorList>
            <person name="Yin M."/>
            <person name="Tang S."/>
        </authorList>
    </citation>
    <scope>NUCLEOTIDE SEQUENCE [LARGE SCALE GENOMIC DNA]</scope>
    <source>
        <strain evidence="5 6">YIM 90087</strain>
    </source>
</reference>
<organism evidence="5 6">
    <name type="scientific">Nocardiopsis gilva YIM 90087</name>
    <dbReference type="NCBI Taxonomy" id="1235441"/>
    <lineage>
        <taxon>Bacteria</taxon>
        <taxon>Bacillati</taxon>
        <taxon>Actinomycetota</taxon>
        <taxon>Actinomycetes</taxon>
        <taxon>Streptosporangiales</taxon>
        <taxon>Nocardiopsidaceae</taxon>
        <taxon>Nocardiopsis</taxon>
    </lineage>
</organism>
<dbReference type="InterPro" id="IPR000055">
    <property type="entry name" value="Restrct_endonuc_typeI_TRD"/>
</dbReference>
<sequence>MSDWKRTTLGEVMTQVSRAVRVEDLTEARYAGVRWHAGGVYERETVPAEKIKGKTLYRIKHDDIVYNRMWATKASFGVVKNDADGCFVTNDFPVFKVNPEAILPEYVEAIFHTASFQSEASSRAVGTTERRRLHVRDFVNISVMLPSLPTQERIVEIIGAVDDQIAALEAEAEAVVRVRTGLVRRSADTGQVPIGSLGVVSQGKGLPKEFQGKRTGEVSWYKIADMAGPGNEFGYTLADTRLTPSEVAEIGGVVVEAGAVTFPRVGAAVLTEKKRIVEVPGALDENHLVITPGEGTNSEYLLAVMENFALSSLVRPGAVPSLNMGLIRSTEVPWSWTENQSLGTALGGLRAESRALAAEAARLRTARAALLSGLLDRSIDIESAEPEV</sequence>
<name>A0A223SCD1_9ACTN</name>
<proteinExistence type="inferred from homology"/>
<keyword evidence="2" id="KW-0680">Restriction system</keyword>
<dbReference type="Proteomes" id="UP000215005">
    <property type="component" value="Chromosome"/>
</dbReference>
<dbReference type="SUPFAM" id="SSF116734">
    <property type="entry name" value="DNA methylase specificity domain"/>
    <property type="match status" value="2"/>
</dbReference>
<dbReference type="GO" id="GO:0009307">
    <property type="term" value="P:DNA restriction-modification system"/>
    <property type="evidence" value="ECO:0007669"/>
    <property type="project" value="UniProtKB-KW"/>
</dbReference>
<gene>
    <name evidence="5" type="ORF">CDO52_26080</name>
</gene>
<dbReference type="PANTHER" id="PTHR30408:SF12">
    <property type="entry name" value="TYPE I RESTRICTION ENZYME MJAVIII SPECIFICITY SUBUNIT"/>
    <property type="match status" value="1"/>
</dbReference>
<evidence type="ECO:0000256" key="1">
    <source>
        <dbReference type="ARBA" id="ARBA00010923"/>
    </source>
</evidence>
<dbReference type="KEGG" id="ngv:CDO52_26080"/>
<dbReference type="Gene3D" id="3.90.220.20">
    <property type="entry name" value="DNA methylase specificity domains"/>
    <property type="match status" value="2"/>
</dbReference>
<evidence type="ECO:0000256" key="3">
    <source>
        <dbReference type="ARBA" id="ARBA00023125"/>
    </source>
</evidence>
<accession>A0A223SCD1</accession>
<keyword evidence="5" id="KW-0255">Endonuclease</keyword>
<dbReference type="CDD" id="cd16961">
    <property type="entry name" value="RMtype1_S_TRD-CR_like"/>
    <property type="match status" value="1"/>
</dbReference>
<keyword evidence="3" id="KW-0238">DNA-binding</keyword>
<keyword evidence="5" id="KW-0540">Nuclease</keyword>
<dbReference type="PANTHER" id="PTHR30408">
    <property type="entry name" value="TYPE-1 RESTRICTION ENZYME ECOKI SPECIFICITY PROTEIN"/>
    <property type="match status" value="1"/>
</dbReference>
<dbReference type="AlphaFoldDB" id="A0A223SCD1"/>
<keyword evidence="6" id="KW-1185">Reference proteome</keyword>